<dbReference type="OrthoDB" id="4829247at2"/>
<sequence>MRASTPDPTKTPDVVARAAWWGPTYLITILGLAGGIGSLLTGQPVAVTICAFAIVVIAGTGQIRARREFRRGWRYGYESAIRTALQYQAGRTPDVEARAVVNGDPIPEPWERHVPPIRPRSLR</sequence>
<dbReference type="AlphaFoldDB" id="A0A511FCK8"/>
<evidence type="ECO:0000313" key="5">
    <source>
        <dbReference type="Proteomes" id="UP000564629"/>
    </source>
</evidence>
<keyword evidence="1" id="KW-0812">Transmembrane</keyword>
<protein>
    <submittedName>
        <fullName evidence="2">Uncharacterized protein</fullName>
    </submittedName>
</protein>
<feature type="transmembrane region" description="Helical" evidence="1">
    <location>
        <begin position="20"/>
        <end position="40"/>
    </location>
</feature>
<dbReference type="EMBL" id="BJVQ01000027">
    <property type="protein sequence ID" value="GEL46989.1"/>
    <property type="molecule type" value="Genomic_DNA"/>
</dbReference>
<keyword evidence="1" id="KW-0472">Membrane</keyword>
<evidence type="ECO:0000313" key="3">
    <source>
        <dbReference type="EMBL" id="MBB5472894.1"/>
    </source>
</evidence>
<evidence type="ECO:0000256" key="1">
    <source>
        <dbReference type="SAM" id="Phobius"/>
    </source>
</evidence>
<organism evidence="2 4">
    <name type="scientific">Cellulomonas hominis</name>
    <dbReference type="NCBI Taxonomy" id="156981"/>
    <lineage>
        <taxon>Bacteria</taxon>
        <taxon>Bacillati</taxon>
        <taxon>Actinomycetota</taxon>
        <taxon>Actinomycetes</taxon>
        <taxon>Micrococcales</taxon>
        <taxon>Cellulomonadaceae</taxon>
        <taxon>Cellulomonas</taxon>
    </lineage>
</organism>
<proteinExistence type="predicted"/>
<evidence type="ECO:0000313" key="2">
    <source>
        <dbReference type="EMBL" id="GEL46989.1"/>
    </source>
</evidence>
<reference evidence="2 4" key="1">
    <citation type="submission" date="2019-07" db="EMBL/GenBank/DDBJ databases">
        <title>Whole genome shotgun sequence of Cellulomonas hominis NBRC 16055.</title>
        <authorList>
            <person name="Hosoyama A."/>
            <person name="Uohara A."/>
            <person name="Ohji S."/>
            <person name="Ichikawa N."/>
        </authorList>
    </citation>
    <scope>NUCLEOTIDE SEQUENCE [LARGE SCALE GENOMIC DNA]</scope>
    <source>
        <strain evidence="2 4">NBRC 16055</strain>
    </source>
</reference>
<dbReference type="RefSeq" id="WP_146837685.1">
    <property type="nucleotide sequence ID" value="NZ_BJVQ01000027.1"/>
</dbReference>
<reference evidence="3 5" key="2">
    <citation type="submission" date="2020-08" db="EMBL/GenBank/DDBJ databases">
        <title>Sequencing the genomes of 1000 actinobacteria strains.</title>
        <authorList>
            <person name="Klenk H.-P."/>
        </authorList>
    </citation>
    <scope>NUCLEOTIDE SEQUENCE [LARGE SCALE GENOMIC DNA]</scope>
    <source>
        <strain evidence="3 5">DSM 9581</strain>
    </source>
</reference>
<dbReference type="Proteomes" id="UP000321723">
    <property type="component" value="Unassembled WGS sequence"/>
</dbReference>
<gene>
    <name evidence="2" type="ORF">CHO01_21050</name>
    <name evidence="3" type="ORF">HNR08_001630</name>
</gene>
<keyword evidence="4" id="KW-1185">Reference proteome</keyword>
<keyword evidence="1" id="KW-1133">Transmembrane helix</keyword>
<name>A0A511FCK8_9CELL</name>
<comment type="caution">
    <text evidence="2">The sequence shown here is derived from an EMBL/GenBank/DDBJ whole genome shotgun (WGS) entry which is preliminary data.</text>
</comment>
<evidence type="ECO:0000313" key="4">
    <source>
        <dbReference type="Proteomes" id="UP000321723"/>
    </source>
</evidence>
<dbReference type="EMBL" id="JACHDN010000001">
    <property type="protein sequence ID" value="MBB5472894.1"/>
    <property type="molecule type" value="Genomic_DNA"/>
</dbReference>
<accession>A0A511FCK8</accession>
<feature type="transmembrane region" description="Helical" evidence="1">
    <location>
        <begin position="46"/>
        <end position="65"/>
    </location>
</feature>
<dbReference type="Proteomes" id="UP000564629">
    <property type="component" value="Unassembled WGS sequence"/>
</dbReference>